<dbReference type="EMBL" id="VSSQ01030499">
    <property type="protein sequence ID" value="MPM81053.1"/>
    <property type="molecule type" value="Genomic_DNA"/>
</dbReference>
<gene>
    <name evidence="1" type="ORF">SDC9_128105</name>
</gene>
<evidence type="ECO:0000313" key="1">
    <source>
        <dbReference type="EMBL" id="MPM81053.1"/>
    </source>
</evidence>
<accession>A0A645CVZ7</accession>
<reference evidence="1" key="1">
    <citation type="submission" date="2019-08" db="EMBL/GenBank/DDBJ databases">
        <authorList>
            <person name="Kucharzyk K."/>
            <person name="Murdoch R.W."/>
            <person name="Higgins S."/>
            <person name="Loffler F."/>
        </authorList>
    </citation>
    <scope>NUCLEOTIDE SEQUENCE</scope>
</reference>
<proteinExistence type="predicted"/>
<organism evidence="1">
    <name type="scientific">bioreactor metagenome</name>
    <dbReference type="NCBI Taxonomy" id="1076179"/>
    <lineage>
        <taxon>unclassified sequences</taxon>
        <taxon>metagenomes</taxon>
        <taxon>ecological metagenomes</taxon>
    </lineage>
</organism>
<name>A0A645CVZ7_9ZZZZ</name>
<comment type="caution">
    <text evidence="1">The sequence shown here is derived from an EMBL/GenBank/DDBJ whole genome shotgun (WGS) entry which is preliminary data.</text>
</comment>
<sequence>MSHLTGVLNQPESLANSEAALQDYIDIIETEHTMQAGNDSHEDPLMAMREKYQEKKGYGG</sequence>
<protein>
    <submittedName>
        <fullName evidence="1">Uncharacterized protein</fullName>
    </submittedName>
</protein>
<dbReference type="AlphaFoldDB" id="A0A645CVZ7"/>